<keyword evidence="2" id="KW-1185">Reference proteome</keyword>
<evidence type="ECO:0000313" key="1">
    <source>
        <dbReference type="EMBL" id="QIP13522.1"/>
    </source>
</evidence>
<dbReference type="AlphaFoldDB" id="A0A6G9AM04"/>
<reference evidence="1 2" key="1">
    <citation type="submission" date="2020-03" db="EMBL/GenBank/DDBJ databases">
        <authorList>
            <person name="Kim M.K."/>
        </authorList>
    </citation>
    <scope>NUCLEOTIDE SEQUENCE [LARGE SCALE GENOMIC DNA]</scope>
    <source>
        <strain evidence="1 2">BT328</strain>
    </source>
</reference>
<dbReference type="KEGG" id="spib:G8759_13260"/>
<dbReference type="GO" id="GO:0008237">
    <property type="term" value="F:metallopeptidase activity"/>
    <property type="evidence" value="ECO:0007669"/>
    <property type="project" value="InterPro"/>
</dbReference>
<gene>
    <name evidence="1" type="ORF">G8759_13260</name>
</gene>
<organism evidence="1 2">
    <name type="scientific">Spirosoma aureum</name>
    <dbReference type="NCBI Taxonomy" id="2692134"/>
    <lineage>
        <taxon>Bacteria</taxon>
        <taxon>Pseudomonadati</taxon>
        <taxon>Bacteroidota</taxon>
        <taxon>Cytophagia</taxon>
        <taxon>Cytophagales</taxon>
        <taxon>Cytophagaceae</taxon>
        <taxon>Spirosoma</taxon>
    </lineage>
</organism>
<dbReference type="Gene3D" id="3.40.390.10">
    <property type="entry name" value="Collagenase (Catalytic Domain)"/>
    <property type="match status" value="3"/>
</dbReference>
<evidence type="ECO:0000313" key="2">
    <source>
        <dbReference type="Proteomes" id="UP000501802"/>
    </source>
</evidence>
<accession>A0A6G9AM04</accession>
<dbReference type="RefSeq" id="WP_167208682.1">
    <property type="nucleotide sequence ID" value="NZ_CP050063.1"/>
</dbReference>
<sequence>MPAPAIYFEPPYDIHLLRGQSFQIVNATNAFATLLRIGGDFAYNYVDNHPDISYTFWTSFDEDKANDFGITVENPVEHDHAFDRKPDWLITLDANEPAAAQNRIRNFYLYAEVENAADNSSNWTALRIHIHTRIEEVWITPAGLTITPGVTHQTRLHGRFDDDVIAEIGNQRYQNARFNIDPQLAISWNSPTPTLVDPANGSIRAQTITGIHDLNVSVAYDGVTQTAASLIMVSGNLAANSPVQAELVATGGCPGFPRLNEVPNILFLSEGFTLEQEFNFKILVADYVKDLMSNKITAPFNLLRGSINFWMIFIPSRESGATYLGDLAVRQKPNEPILPKLTGRPIPFIERDQNKPVDDWDIEHLLYWVGLPVRAERDTNDQTVIDNLFTKWEATTHLTDEEIEKLKTKKSLIKSWQRLGERRLSPVKDTALGVTIQDTTAARRENDFSDIGLDPKRIQRGDLDTFFSTLRDDDNNLIGPTFVQQASPTQPQGKDWDNIVVLSAIRRGRAVNSTGYMFSVVEKASYSDAKEILIGDLATLRVPIAPTDLPDKLPLKSKNTTTHELCHSFGLDDEYGENPPLESYKNKPVNDPMVSGWSFATYTKAASSVDWSSNVQVRADLEVPVSSGGTQIQPYRIKWRYHRIQKCGVVTNITVTSNQIELTLQNGQAAQFTANKPVFLRKRRRNTTVYFIHSRATGQDRLIASVITPNPLPAGFVNAVDITAIDVANDRVTLRRGTATLIVQVDRGQAALLQTGTGFTIRSENRYGPVLTLFRTAGAVPNGPDIITKAISAELTVVSTDPANNRLTLTSPANATLPDYMRTLDVNEAIIVYEPIAMPEGQRSADYPYAEIIAQKVLNHLLVNPFAFNTDDQHREVIDRTPDNTNIPGHLVPCCSKRDKEIIGLYSGGDQHHGGVYHPAAKCMMRQQVDDDHYTELCAVCRYTLINQIDPTKHGDFDADYMKRKIYPD</sequence>
<proteinExistence type="predicted"/>
<name>A0A6G9AM04_9BACT</name>
<dbReference type="Proteomes" id="UP000501802">
    <property type="component" value="Chromosome"/>
</dbReference>
<dbReference type="InterPro" id="IPR024079">
    <property type="entry name" value="MetalloPept_cat_dom_sf"/>
</dbReference>
<protein>
    <submittedName>
        <fullName evidence="1">Uncharacterized protein</fullName>
    </submittedName>
</protein>
<dbReference type="EMBL" id="CP050063">
    <property type="protein sequence ID" value="QIP13522.1"/>
    <property type="molecule type" value="Genomic_DNA"/>
</dbReference>